<evidence type="ECO:0000259" key="6">
    <source>
        <dbReference type="Pfam" id="PF04884"/>
    </source>
</evidence>
<evidence type="ECO:0000256" key="5">
    <source>
        <dbReference type="ARBA" id="ARBA00023136"/>
    </source>
</evidence>
<dbReference type="AlphaFoldDB" id="A0A830HTG6"/>
<dbReference type="PANTHER" id="PTHR12770">
    <property type="entry name" value="RUS1 FAMILY PROTEIN C16ORF58"/>
    <property type="match status" value="1"/>
</dbReference>
<accession>A0A830HTG6</accession>
<proteinExistence type="inferred from homology"/>
<dbReference type="Pfam" id="PF24160">
    <property type="entry name" value="UVB_sens_C"/>
    <property type="match status" value="1"/>
</dbReference>
<keyword evidence="4" id="KW-1133">Transmembrane helix</keyword>
<dbReference type="InterPro" id="IPR054549">
    <property type="entry name" value="UVB_sens_RUS_dom"/>
</dbReference>
<dbReference type="EMBL" id="BNJQ01000022">
    <property type="protein sequence ID" value="GHP08771.1"/>
    <property type="molecule type" value="Genomic_DNA"/>
</dbReference>
<feature type="domain" description="Root UVB sensitive protein C-terminal" evidence="7">
    <location>
        <begin position="331"/>
        <end position="420"/>
    </location>
</feature>
<dbReference type="InterPro" id="IPR055412">
    <property type="entry name" value="UVB_sens_C"/>
</dbReference>
<protein>
    <recommendedName>
        <fullName evidence="10">Vitamin B6 photo-protection and homoeostasis-domain-containing protein</fullName>
    </recommendedName>
</protein>
<dbReference type="GO" id="GO:0016020">
    <property type="term" value="C:membrane"/>
    <property type="evidence" value="ECO:0007669"/>
    <property type="project" value="UniProtKB-SubCell"/>
</dbReference>
<keyword evidence="9" id="KW-1185">Reference proteome</keyword>
<comment type="similarity">
    <text evidence="2">Belongs to the RUS1 family.</text>
</comment>
<organism evidence="8 9">
    <name type="scientific">Pycnococcus provasolii</name>
    <dbReference type="NCBI Taxonomy" id="41880"/>
    <lineage>
        <taxon>Eukaryota</taxon>
        <taxon>Viridiplantae</taxon>
        <taxon>Chlorophyta</taxon>
        <taxon>Pseudoscourfieldiophyceae</taxon>
        <taxon>Pseudoscourfieldiales</taxon>
        <taxon>Pycnococcaceae</taxon>
        <taxon>Pycnococcus</taxon>
    </lineage>
</organism>
<comment type="caution">
    <text evidence="8">The sequence shown here is derived from an EMBL/GenBank/DDBJ whole genome shotgun (WGS) entry which is preliminary data.</text>
</comment>
<name>A0A830HTG6_9CHLO</name>
<dbReference type="Proteomes" id="UP000660262">
    <property type="component" value="Unassembled WGS sequence"/>
</dbReference>
<comment type="subcellular location">
    <subcellularLocation>
        <location evidence="1">Membrane</location>
    </subcellularLocation>
</comment>
<evidence type="ECO:0000256" key="2">
    <source>
        <dbReference type="ARBA" id="ARBA00007558"/>
    </source>
</evidence>
<feature type="domain" description="Protein root UVB sensitive/RUS" evidence="6">
    <location>
        <begin position="89"/>
        <end position="326"/>
    </location>
</feature>
<evidence type="ECO:0000256" key="1">
    <source>
        <dbReference type="ARBA" id="ARBA00004370"/>
    </source>
</evidence>
<reference evidence="8" key="1">
    <citation type="submission" date="2020-10" db="EMBL/GenBank/DDBJ databases">
        <title>Unveiling of a novel bifunctional photoreceptor, Dualchrome1, isolated from a cosmopolitan green alga.</title>
        <authorList>
            <person name="Suzuki S."/>
            <person name="Kawachi M."/>
        </authorList>
    </citation>
    <scope>NUCLEOTIDE SEQUENCE</scope>
    <source>
        <strain evidence="8">NIES 2893</strain>
    </source>
</reference>
<evidence type="ECO:0000256" key="3">
    <source>
        <dbReference type="ARBA" id="ARBA00022692"/>
    </source>
</evidence>
<keyword evidence="3" id="KW-0812">Transmembrane</keyword>
<gene>
    <name evidence="8" type="ORF">PPROV_000750800</name>
</gene>
<evidence type="ECO:0008006" key="10">
    <source>
        <dbReference type="Google" id="ProtNLM"/>
    </source>
</evidence>
<evidence type="ECO:0000259" key="7">
    <source>
        <dbReference type="Pfam" id="PF24160"/>
    </source>
</evidence>
<dbReference type="Pfam" id="PF04884">
    <property type="entry name" value="UVB_sens_prot"/>
    <property type="match status" value="1"/>
</dbReference>
<evidence type="ECO:0000313" key="9">
    <source>
        <dbReference type="Proteomes" id="UP000660262"/>
    </source>
</evidence>
<dbReference type="OrthoDB" id="364779at2759"/>
<evidence type="ECO:0000313" key="8">
    <source>
        <dbReference type="EMBL" id="GHP08771.1"/>
    </source>
</evidence>
<evidence type="ECO:0000256" key="4">
    <source>
        <dbReference type="ARBA" id="ARBA00022989"/>
    </source>
</evidence>
<sequence length="463" mass="49927">MAPRTRTSSSSMKRGRTKNLDELDDVDALNDRSGQVQEWFEGSLQVCMDRSGIHHGHAMSTSSRRRTTTTPDKYLSLLISFVVPFRIVRRLFQTAFIPANAEGLPPDYLHFQAWDTAQALCSYIRGCLTTAALLKGAGVGDSTATAAGAALQWAARDASAHVGGITFAMWGGSQLGADSKQWRLAADFMNNLGLALELASPLLRGPYTFLAVACAGSLCRAICGAAAGASRAAFTAHFATSASSSLDPADIAVKEGTQETAASLIGLAAGSLLVRCISHSIRLQWICFLTLTAAHMWLNTRVVLSLRLRNLNRERATLALRHFLAEGVAPTPAELSSRESLMPIWRRRLPHVELGTPLRAIVHDINGETLGDAIARCGRVAENHLARKRADGRGVAVVIRRGAGAQDTLAAYTHGILLSDNDLRERNIAFTPAFWDEYSNSLIAAGWNLNASTLAPGAWRADW</sequence>
<keyword evidence="5" id="KW-0472">Membrane</keyword>
<dbReference type="InterPro" id="IPR006968">
    <property type="entry name" value="RUS_fam"/>
</dbReference>
<dbReference type="PANTHER" id="PTHR12770:SF31">
    <property type="entry name" value="RUS FAMILY MEMBER 1"/>
    <property type="match status" value="1"/>
</dbReference>